<evidence type="ECO:0000256" key="7">
    <source>
        <dbReference type="ARBA" id="ARBA00023002"/>
    </source>
</evidence>
<evidence type="ECO:0000313" key="13">
    <source>
        <dbReference type="EMBL" id="BBI34088.1"/>
    </source>
</evidence>
<feature type="transmembrane region" description="Helical" evidence="12">
    <location>
        <begin position="43"/>
        <end position="61"/>
    </location>
</feature>
<name>A0A3T1D7P1_9BACL</name>
<keyword evidence="7" id="KW-0560">Oxidoreductase</keyword>
<evidence type="ECO:0000256" key="8">
    <source>
        <dbReference type="ARBA" id="ARBA00023136"/>
    </source>
</evidence>
<comment type="subcellular location">
    <subcellularLocation>
        <location evidence="1">Membrane</location>
        <topology evidence="1">Multi-pass membrane protein</topology>
    </subcellularLocation>
</comment>
<keyword evidence="10" id="KW-0143">Chaperone</keyword>
<dbReference type="HAMAP" id="MF_00287">
    <property type="entry name" value="BdbC"/>
    <property type="match status" value="1"/>
</dbReference>
<dbReference type="GO" id="GO:0006457">
    <property type="term" value="P:protein folding"/>
    <property type="evidence" value="ECO:0007669"/>
    <property type="project" value="InterPro"/>
</dbReference>
<keyword evidence="4 12" id="KW-0812">Transmembrane</keyword>
<protein>
    <submittedName>
        <fullName evidence="13">Disulfide bond formation protein C</fullName>
    </submittedName>
</protein>
<feature type="transmembrane region" description="Helical" evidence="12">
    <location>
        <begin position="70"/>
        <end position="88"/>
    </location>
</feature>
<dbReference type="PANTHER" id="PTHR43469">
    <property type="entry name" value="DISULFIDE FORMATION PROTEIN-RELATED"/>
    <property type="match status" value="1"/>
</dbReference>
<dbReference type="InterPro" id="IPR003752">
    <property type="entry name" value="DiS_bond_form_DsbB/BdbC"/>
</dbReference>
<keyword evidence="5" id="KW-0249">Electron transport</keyword>
<dbReference type="SUPFAM" id="SSF158442">
    <property type="entry name" value="DsbB-like"/>
    <property type="match status" value="1"/>
</dbReference>
<dbReference type="GO" id="GO:0015035">
    <property type="term" value="F:protein-disulfide reductase activity"/>
    <property type="evidence" value="ECO:0007669"/>
    <property type="project" value="InterPro"/>
</dbReference>
<evidence type="ECO:0000256" key="5">
    <source>
        <dbReference type="ARBA" id="ARBA00022982"/>
    </source>
</evidence>
<feature type="transmembrane region" description="Helical" evidence="12">
    <location>
        <begin position="12"/>
        <end position="31"/>
    </location>
</feature>
<reference evidence="13 14" key="1">
    <citation type="submission" date="2019-01" db="EMBL/GenBank/DDBJ databases">
        <title>Complete genome sequence of Cohnella hallensis HS21 isolated from Korean fir (Abies koreana) rhizospheric soil.</title>
        <authorList>
            <person name="Jiang L."/>
            <person name="Kang S.W."/>
            <person name="Kim S."/>
            <person name="Jung J."/>
            <person name="Kim C.Y."/>
            <person name="Kim D.H."/>
            <person name="Kim S.W."/>
            <person name="Lee J."/>
        </authorList>
    </citation>
    <scope>NUCLEOTIDE SEQUENCE [LARGE SCALE GENOMIC DNA]</scope>
    <source>
        <strain evidence="13 14">HS21</strain>
    </source>
</reference>
<evidence type="ECO:0000256" key="4">
    <source>
        <dbReference type="ARBA" id="ARBA00022692"/>
    </source>
</evidence>
<evidence type="ECO:0000256" key="6">
    <source>
        <dbReference type="ARBA" id="ARBA00022989"/>
    </source>
</evidence>
<dbReference type="InterPro" id="IPR012187">
    <property type="entry name" value="Disulphide_bond_form_BdbC"/>
</dbReference>
<dbReference type="RefSeq" id="WP_130610860.1">
    <property type="nucleotide sequence ID" value="NZ_AP019400.1"/>
</dbReference>
<evidence type="ECO:0000313" key="14">
    <source>
        <dbReference type="Proteomes" id="UP000289856"/>
    </source>
</evidence>
<dbReference type="PANTHER" id="PTHR43469:SF1">
    <property type="entry name" value="SPBETA PROPHAGE-DERIVED DISULFIDE BOND FORMATION PROTEIN B"/>
    <property type="match status" value="1"/>
</dbReference>
<evidence type="ECO:0000256" key="11">
    <source>
        <dbReference type="ARBA" id="ARBA00023284"/>
    </source>
</evidence>
<comment type="similarity">
    <text evidence="2">Belongs to the DsbB family. BdbC subfamily.</text>
</comment>
<keyword evidence="9" id="KW-1015">Disulfide bond</keyword>
<sequence length="150" mass="17123">MRPQSSGFQQYLLYFAWIVSVIATLGSLYFSEVLEYIPCELCWYQRIFMYPLSVILGIAAYHNETSIKKYVLPLSIIGGAISIYHYMLQKVPGFEGIKPCTNGVPCNVDYIDWLGFITIPFLALIAFVLITISLLLVKTPKENDGYRFED</sequence>
<dbReference type="Pfam" id="PF02600">
    <property type="entry name" value="DsbB"/>
    <property type="match status" value="1"/>
</dbReference>
<dbReference type="AlphaFoldDB" id="A0A3T1D7P1"/>
<dbReference type="NCBIfam" id="NF002849">
    <property type="entry name" value="PRK03113.1"/>
    <property type="match status" value="1"/>
</dbReference>
<dbReference type="KEGG" id="cohn:KCTCHS21_34870"/>
<keyword evidence="11" id="KW-0676">Redox-active center</keyword>
<organism evidence="13 14">
    <name type="scientific">Cohnella abietis</name>
    <dbReference type="NCBI Taxonomy" id="2507935"/>
    <lineage>
        <taxon>Bacteria</taxon>
        <taxon>Bacillati</taxon>
        <taxon>Bacillota</taxon>
        <taxon>Bacilli</taxon>
        <taxon>Bacillales</taxon>
        <taxon>Paenibacillaceae</taxon>
        <taxon>Cohnella</taxon>
    </lineage>
</organism>
<keyword evidence="6 12" id="KW-1133">Transmembrane helix</keyword>
<evidence type="ECO:0000256" key="12">
    <source>
        <dbReference type="SAM" id="Phobius"/>
    </source>
</evidence>
<evidence type="ECO:0000256" key="3">
    <source>
        <dbReference type="ARBA" id="ARBA00022448"/>
    </source>
</evidence>
<dbReference type="InterPro" id="IPR023380">
    <property type="entry name" value="DsbB-like_sf"/>
</dbReference>
<dbReference type="Gene3D" id="1.20.1550.10">
    <property type="entry name" value="DsbB-like"/>
    <property type="match status" value="1"/>
</dbReference>
<evidence type="ECO:0000256" key="9">
    <source>
        <dbReference type="ARBA" id="ARBA00023157"/>
    </source>
</evidence>
<keyword evidence="8 12" id="KW-0472">Membrane</keyword>
<dbReference type="GO" id="GO:0016020">
    <property type="term" value="C:membrane"/>
    <property type="evidence" value="ECO:0007669"/>
    <property type="project" value="UniProtKB-SubCell"/>
</dbReference>
<evidence type="ECO:0000256" key="1">
    <source>
        <dbReference type="ARBA" id="ARBA00004141"/>
    </source>
</evidence>
<dbReference type="EMBL" id="AP019400">
    <property type="protein sequence ID" value="BBI34088.1"/>
    <property type="molecule type" value="Genomic_DNA"/>
</dbReference>
<proteinExistence type="inferred from homology"/>
<accession>A0A3T1D7P1</accession>
<dbReference type="OrthoDB" id="158402at2"/>
<evidence type="ECO:0000256" key="2">
    <source>
        <dbReference type="ARBA" id="ARBA00007602"/>
    </source>
</evidence>
<dbReference type="PIRSF" id="PIRSF036659">
    <property type="entry name" value="BdbC"/>
    <property type="match status" value="1"/>
</dbReference>
<keyword evidence="3" id="KW-0813">Transport</keyword>
<keyword evidence="14" id="KW-1185">Reference proteome</keyword>
<evidence type="ECO:0000256" key="10">
    <source>
        <dbReference type="ARBA" id="ARBA00023186"/>
    </source>
</evidence>
<gene>
    <name evidence="13" type="primary">bdbC</name>
    <name evidence="13" type="ORF">KCTCHS21_34870</name>
</gene>
<dbReference type="Proteomes" id="UP000289856">
    <property type="component" value="Chromosome"/>
</dbReference>
<feature type="transmembrane region" description="Helical" evidence="12">
    <location>
        <begin position="113"/>
        <end position="137"/>
    </location>
</feature>